<dbReference type="GO" id="GO:0003746">
    <property type="term" value="F:translation elongation factor activity"/>
    <property type="evidence" value="ECO:0007669"/>
    <property type="project" value="UniProtKB-UniRule"/>
</dbReference>
<evidence type="ECO:0000256" key="1">
    <source>
        <dbReference type="ARBA" id="ARBA00007249"/>
    </source>
</evidence>
<evidence type="ECO:0000256" key="6">
    <source>
        <dbReference type="RuleBase" id="RU000325"/>
    </source>
</evidence>
<name>A0A3S8UVY6_9FLOR</name>
<dbReference type="CDD" id="cd03697">
    <property type="entry name" value="EFTU_II"/>
    <property type="match status" value="1"/>
</dbReference>
<dbReference type="SUPFAM" id="SSF50447">
    <property type="entry name" value="Translation proteins"/>
    <property type="match status" value="1"/>
</dbReference>
<comment type="similarity">
    <text evidence="1 6">Belongs to the TRAFAC class translation factor GTPase superfamily. Classic translation factor GTPase family. EF-Tu/EF-1A subfamily.</text>
</comment>
<dbReference type="InterPro" id="IPR004160">
    <property type="entry name" value="Transl_elong_EFTu/EF1A_C"/>
</dbReference>
<dbReference type="PROSITE" id="PS51722">
    <property type="entry name" value="G_TR_2"/>
    <property type="match status" value="1"/>
</dbReference>
<keyword evidence="5 6" id="KW-0342">GTP-binding</keyword>
<dbReference type="FunFam" id="3.40.50.300:FF:000003">
    <property type="entry name" value="Elongation factor Tu"/>
    <property type="match status" value="1"/>
</dbReference>
<dbReference type="InterPro" id="IPR005225">
    <property type="entry name" value="Small_GTP-bd"/>
</dbReference>
<dbReference type="GO" id="GO:0005829">
    <property type="term" value="C:cytosol"/>
    <property type="evidence" value="ECO:0007669"/>
    <property type="project" value="TreeGrafter"/>
</dbReference>
<evidence type="ECO:0000256" key="3">
    <source>
        <dbReference type="ARBA" id="ARBA00022768"/>
    </source>
</evidence>
<accession>A0A3S8UVY6</accession>
<dbReference type="InterPro" id="IPR000795">
    <property type="entry name" value="T_Tr_GTP-bd_dom"/>
</dbReference>
<dbReference type="InterPro" id="IPR050055">
    <property type="entry name" value="EF-Tu_GTPase"/>
</dbReference>
<keyword evidence="4" id="KW-0648">Protein biosynthesis</keyword>
<gene>
    <name evidence="8" type="primary">tufA</name>
</gene>
<dbReference type="EMBL" id="MK039118">
    <property type="protein sequence ID" value="AZL87989.1"/>
    <property type="molecule type" value="Genomic_DNA"/>
</dbReference>
<feature type="domain" description="Tr-type G" evidence="7">
    <location>
        <begin position="10"/>
        <end position="214"/>
    </location>
</feature>
<dbReference type="PRINTS" id="PR00315">
    <property type="entry name" value="ELONGATNFCT"/>
</dbReference>
<dbReference type="InterPro" id="IPR004161">
    <property type="entry name" value="EFTu-like_2"/>
</dbReference>
<dbReference type="NCBIfam" id="NF009372">
    <property type="entry name" value="PRK12735.1"/>
    <property type="match status" value="1"/>
</dbReference>
<dbReference type="Pfam" id="PF00009">
    <property type="entry name" value="GTP_EFTU"/>
    <property type="match status" value="1"/>
</dbReference>
<dbReference type="InterPro" id="IPR009001">
    <property type="entry name" value="Transl_elong_EF1A/Init_IF2_C"/>
</dbReference>
<keyword evidence="2 6" id="KW-0547">Nucleotide-binding</keyword>
<dbReference type="InterPro" id="IPR041709">
    <property type="entry name" value="EF-Tu_GTP-bd"/>
</dbReference>
<dbReference type="NCBIfam" id="TIGR00231">
    <property type="entry name" value="small_GTP"/>
    <property type="match status" value="1"/>
</dbReference>
<dbReference type="Pfam" id="PF03144">
    <property type="entry name" value="GTP_EFTU_D2"/>
    <property type="match status" value="1"/>
</dbReference>
<dbReference type="SUPFAM" id="SSF50465">
    <property type="entry name" value="EF-Tu/eEF-1alpha/eIF2-gamma C-terminal domain"/>
    <property type="match status" value="1"/>
</dbReference>
<dbReference type="GO" id="GO:0005525">
    <property type="term" value="F:GTP binding"/>
    <property type="evidence" value="ECO:0007669"/>
    <property type="project" value="UniProtKB-UniRule"/>
</dbReference>
<dbReference type="PROSITE" id="PS00301">
    <property type="entry name" value="G_TR_1"/>
    <property type="match status" value="1"/>
</dbReference>
<dbReference type="InterPro" id="IPR009000">
    <property type="entry name" value="Transl_B-barrel_sf"/>
</dbReference>
<dbReference type="FunFam" id="2.40.30.10:FF:000001">
    <property type="entry name" value="Elongation factor Tu"/>
    <property type="match status" value="1"/>
</dbReference>
<reference evidence="8" key="1">
    <citation type="journal article" date="2018" name="J. Phycol.">
        <title>Molecular phylogenetics supports a clade of red algal parasites retaining native plastids: taxonomy and terminology revised.</title>
        <authorList>
            <person name="Salomaki E.D."/>
            <person name="Lane C.E."/>
        </authorList>
    </citation>
    <scope>NUCLEOTIDE SEQUENCE</scope>
</reference>
<proteinExistence type="inferred from homology"/>
<dbReference type="CDD" id="cd01884">
    <property type="entry name" value="EF_Tu"/>
    <property type="match status" value="1"/>
</dbReference>
<keyword evidence="8" id="KW-0934">Plastid</keyword>
<dbReference type="InterPro" id="IPR004541">
    <property type="entry name" value="Transl_elong_EFTu/EF1A_bac/org"/>
</dbReference>
<dbReference type="Gene3D" id="3.40.50.300">
    <property type="entry name" value="P-loop containing nucleotide triphosphate hydrolases"/>
    <property type="match status" value="1"/>
</dbReference>
<dbReference type="SUPFAM" id="SSF52540">
    <property type="entry name" value="P-loop containing nucleoside triphosphate hydrolases"/>
    <property type="match status" value="1"/>
</dbReference>
<dbReference type="NCBIfam" id="NF000766">
    <property type="entry name" value="PRK00049.1"/>
    <property type="match status" value="1"/>
</dbReference>
<dbReference type="CDD" id="cd03707">
    <property type="entry name" value="EFTU_III"/>
    <property type="match status" value="1"/>
</dbReference>
<dbReference type="HAMAP" id="MF_00118_B">
    <property type="entry name" value="EF_Tu_B"/>
    <property type="match status" value="1"/>
</dbReference>
<dbReference type="InterPro" id="IPR027417">
    <property type="entry name" value="P-loop_NTPase"/>
</dbReference>
<dbReference type="AlphaFoldDB" id="A0A3S8UVY6"/>
<comment type="function">
    <text evidence="6">This protein promotes the GTP-dependent binding of aminoacyl-tRNA to the A-site of ribosomes during protein biosynthesis.</text>
</comment>
<dbReference type="Pfam" id="PF03143">
    <property type="entry name" value="GTP_EFTU_D3"/>
    <property type="match status" value="1"/>
</dbReference>
<dbReference type="PANTHER" id="PTHR43721">
    <property type="entry name" value="ELONGATION FACTOR TU-RELATED"/>
    <property type="match status" value="1"/>
</dbReference>
<dbReference type="PANTHER" id="PTHR43721:SF22">
    <property type="entry name" value="ELONGATION FACTOR TU, MITOCHONDRIAL"/>
    <property type="match status" value="1"/>
</dbReference>
<protein>
    <recommendedName>
        <fullName evidence="6">Elongation factor Tu</fullName>
    </recommendedName>
</protein>
<organism evidence="8">
    <name type="scientific">Harveyella mirabilis</name>
    <dbReference type="NCBI Taxonomy" id="282355"/>
    <lineage>
        <taxon>Eukaryota</taxon>
        <taxon>Rhodophyta</taxon>
        <taxon>Florideophyceae</taxon>
        <taxon>Rhodymeniophycidae</taxon>
        <taxon>Gigartinales</taxon>
        <taxon>Choreocolacaceae</taxon>
        <taxon>Harveyella</taxon>
    </lineage>
</organism>
<keyword evidence="3 6" id="KW-0251">Elongation factor</keyword>
<evidence type="ECO:0000256" key="5">
    <source>
        <dbReference type="ARBA" id="ARBA00023134"/>
    </source>
</evidence>
<dbReference type="Gene3D" id="2.40.30.10">
    <property type="entry name" value="Translation factors"/>
    <property type="match status" value="2"/>
</dbReference>
<sequence>MIRKKFERKKLHVNIGTIGHVDHGKTTLTAAISATLALINNKEPKKINEIDAAPEEKARGITINTTHIEYETSKRHYAHVDCPGHADYIKNMITGAAQMDGAILVVSAIDGAMPQTREHILLAKQVGVPHIIVFLNKQDQVEDDELRELVELEIRELLDKYDFPGENIPIIAGSALLALEKIENNKNIRRGDNKWVDKIHLLMDAIDSYIPTPKRNTEKTFLMAVEDVFSITGRGTVATGRIERGVIKIGQTIQIVGLQKTKITTITGLEMFQKTLDQGIAGDNIGILLRSIQKSDIHRGMVLAQPNTITPHINFDAEVYILTKEEGGRHTPFFSGYKPQFYVRTTDVTGTINQFKADDHSIVEMVIPGDRIKINATLIHPIAIEQGMRFAIREGGKTIGAGVISKIFK</sequence>
<dbReference type="NCBIfam" id="TIGR00485">
    <property type="entry name" value="EF-Tu"/>
    <property type="match status" value="1"/>
</dbReference>
<dbReference type="InterPro" id="IPR031157">
    <property type="entry name" value="G_TR_CS"/>
</dbReference>
<evidence type="ECO:0000256" key="2">
    <source>
        <dbReference type="ARBA" id="ARBA00022741"/>
    </source>
</evidence>
<dbReference type="InterPro" id="IPR033720">
    <property type="entry name" value="EFTU_2"/>
</dbReference>
<evidence type="ECO:0000313" key="8">
    <source>
        <dbReference type="EMBL" id="AZL87989.1"/>
    </source>
</evidence>
<dbReference type="GO" id="GO:0003924">
    <property type="term" value="F:GTPase activity"/>
    <property type="evidence" value="ECO:0007669"/>
    <property type="project" value="UniProtKB-UniRule"/>
</dbReference>
<geneLocation type="plastid" evidence="8"/>
<dbReference type="NCBIfam" id="NF009373">
    <property type="entry name" value="PRK12736.1"/>
    <property type="match status" value="1"/>
</dbReference>
<evidence type="ECO:0000256" key="4">
    <source>
        <dbReference type="ARBA" id="ARBA00022917"/>
    </source>
</evidence>
<evidence type="ECO:0000259" key="7">
    <source>
        <dbReference type="PROSITE" id="PS51722"/>
    </source>
</evidence>